<accession>A0A345CQX9</accession>
<gene>
    <name evidence="1" type="ORF">AV903_06800</name>
</gene>
<proteinExistence type="predicted"/>
<reference evidence="1 2" key="1">
    <citation type="submission" date="2016-01" db="EMBL/GenBank/DDBJ databases">
        <authorList>
            <person name="Oliw E.H."/>
        </authorList>
    </citation>
    <scope>NUCLEOTIDE SEQUENCE [LARGE SCALE GENOMIC DNA]</scope>
    <source>
        <strain evidence="1 2">MDcuke</strain>
    </source>
</reference>
<evidence type="ECO:0000313" key="2">
    <source>
        <dbReference type="Proteomes" id="UP000264980"/>
    </source>
</evidence>
<dbReference type="Proteomes" id="UP000264980">
    <property type="component" value="Chromosome"/>
</dbReference>
<dbReference type="AlphaFoldDB" id="A0A345CQX9"/>
<name>A0A345CQX9_9GAMM</name>
<dbReference type="EMBL" id="CP013970">
    <property type="protein sequence ID" value="AXF75846.1"/>
    <property type="molecule type" value="Genomic_DNA"/>
</dbReference>
<evidence type="ECO:0000313" key="1">
    <source>
        <dbReference type="EMBL" id="AXF75846.1"/>
    </source>
</evidence>
<protein>
    <submittedName>
        <fullName evidence="1">Uncharacterized protein</fullName>
    </submittedName>
</protein>
<organism evidence="1 2">
    <name type="scientific">Erwinia tracheiphila</name>
    <dbReference type="NCBI Taxonomy" id="65700"/>
    <lineage>
        <taxon>Bacteria</taxon>
        <taxon>Pseudomonadati</taxon>
        <taxon>Pseudomonadota</taxon>
        <taxon>Gammaproteobacteria</taxon>
        <taxon>Enterobacterales</taxon>
        <taxon>Erwiniaceae</taxon>
        <taxon>Erwinia</taxon>
    </lineage>
</organism>
<sequence>MLKEPYCAGDPERYKKCLILPAGQINQKVIINEKPHLDQIVATLGMKEITQGAKNILYY</sequence>